<comment type="similarity">
    <text evidence="2">Belongs to the TspO/BZRP family.</text>
</comment>
<dbReference type="Pfam" id="PF03073">
    <property type="entry name" value="TspO_MBR"/>
    <property type="match status" value="1"/>
</dbReference>
<keyword evidence="4 6" id="KW-1133">Transmembrane helix</keyword>
<feature type="transmembrane region" description="Helical" evidence="6">
    <location>
        <begin position="7"/>
        <end position="26"/>
    </location>
</feature>
<accession>A0A4Q7PIP5</accession>
<organism evidence="7 8">
    <name type="scientific">Cuneatibacter caecimuris</name>
    <dbReference type="NCBI Taxonomy" id="1796618"/>
    <lineage>
        <taxon>Bacteria</taxon>
        <taxon>Bacillati</taxon>
        <taxon>Bacillota</taxon>
        <taxon>Clostridia</taxon>
        <taxon>Lachnospirales</taxon>
        <taxon>Lachnospiraceae</taxon>
        <taxon>Cuneatibacter</taxon>
    </lineage>
</organism>
<evidence type="ECO:0000256" key="3">
    <source>
        <dbReference type="ARBA" id="ARBA00022692"/>
    </source>
</evidence>
<dbReference type="EMBL" id="SGXF01000003">
    <property type="protein sequence ID" value="RZT00494.1"/>
    <property type="molecule type" value="Genomic_DNA"/>
</dbReference>
<dbReference type="PIRSF" id="PIRSF005859">
    <property type="entry name" value="PBR"/>
    <property type="match status" value="1"/>
</dbReference>
<dbReference type="InterPro" id="IPR038330">
    <property type="entry name" value="TspO/MBR-related_sf"/>
</dbReference>
<evidence type="ECO:0000256" key="4">
    <source>
        <dbReference type="ARBA" id="ARBA00022989"/>
    </source>
</evidence>
<feature type="transmembrane region" description="Helical" evidence="6">
    <location>
        <begin position="105"/>
        <end position="125"/>
    </location>
</feature>
<gene>
    <name evidence="7" type="ORF">EV209_1807</name>
</gene>
<evidence type="ECO:0000313" key="7">
    <source>
        <dbReference type="EMBL" id="RZT00494.1"/>
    </source>
</evidence>
<feature type="transmembrane region" description="Helical" evidence="6">
    <location>
        <begin position="46"/>
        <end position="68"/>
    </location>
</feature>
<dbReference type="Proteomes" id="UP000292927">
    <property type="component" value="Unassembled WGS sequence"/>
</dbReference>
<evidence type="ECO:0000313" key="8">
    <source>
        <dbReference type="Proteomes" id="UP000292927"/>
    </source>
</evidence>
<keyword evidence="8" id="KW-1185">Reference proteome</keyword>
<comment type="caution">
    <text evidence="7">The sequence shown here is derived from an EMBL/GenBank/DDBJ whole genome shotgun (WGS) entry which is preliminary data.</text>
</comment>
<protein>
    <submittedName>
        <fullName evidence="7">TspO/MBR related protein</fullName>
    </submittedName>
</protein>
<dbReference type="OrthoDB" id="9795496at2"/>
<reference evidence="7 8" key="1">
    <citation type="submission" date="2019-02" db="EMBL/GenBank/DDBJ databases">
        <title>Genomic Encyclopedia of Type Strains, Phase IV (KMG-IV): sequencing the most valuable type-strain genomes for metagenomic binning, comparative biology and taxonomic classification.</title>
        <authorList>
            <person name="Goeker M."/>
        </authorList>
    </citation>
    <scope>NUCLEOTIDE SEQUENCE [LARGE SCALE GENOMIC DNA]</scope>
    <source>
        <strain evidence="7 8">DSM 29486</strain>
    </source>
</reference>
<dbReference type="PANTHER" id="PTHR10057">
    <property type="entry name" value="PERIPHERAL-TYPE BENZODIAZEPINE RECEPTOR"/>
    <property type="match status" value="1"/>
</dbReference>
<evidence type="ECO:0000256" key="2">
    <source>
        <dbReference type="ARBA" id="ARBA00007524"/>
    </source>
</evidence>
<sequence>MKTCKSKLWIWIAVPVVLGMLSGWLSSLMAGGFDTFQKPAFTPPDWVFPVVWTILYILMGISGWLVSCKAESQGESPAKTLVPFVVQLALNLAWSFLFFGMQQYFLGFLWALALDAAVLWMILSFYKVSKTAAYLQIPYLLWGIFAAVLSFGVYLMN</sequence>
<dbReference type="PANTHER" id="PTHR10057:SF0">
    <property type="entry name" value="TRANSLOCATOR PROTEIN"/>
    <property type="match status" value="1"/>
</dbReference>
<dbReference type="AlphaFoldDB" id="A0A4Q7PIP5"/>
<keyword evidence="5 6" id="KW-0472">Membrane</keyword>
<evidence type="ECO:0000256" key="6">
    <source>
        <dbReference type="SAM" id="Phobius"/>
    </source>
</evidence>
<dbReference type="CDD" id="cd15904">
    <property type="entry name" value="TSPO_MBR"/>
    <property type="match status" value="1"/>
</dbReference>
<feature type="transmembrane region" description="Helical" evidence="6">
    <location>
        <begin position="137"/>
        <end position="156"/>
    </location>
</feature>
<evidence type="ECO:0000256" key="1">
    <source>
        <dbReference type="ARBA" id="ARBA00004141"/>
    </source>
</evidence>
<feature type="transmembrane region" description="Helical" evidence="6">
    <location>
        <begin position="80"/>
        <end position="99"/>
    </location>
</feature>
<dbReference type="InterPro" id="IPR004307">
    <property type="entry name" value="TspO_MBR"/>
</dbReference>
<dbReference type="RefSeq" id="WP_130435106.1">
    <property type="nucleotide sequence ID" value="NZ_SGXF01000003.1"/>
</dbReference>
<keyword evidence="3 6" id="KW-0812">Transmembrane</keyword>
<comment type="subcellular location">
    <subcellularLocation>
        <location evidence="1">Membrane</location>
        <topology evidence="1">Multi-pass membrane protein</topology>
    </subcellularLocation>
</comment>
<dbReference type="GO" id="GO:0016020">
    <property type="term" value="C:membrane"/>
    <property type="evidence" value="ECO:0007669"/>
    <property type="project" value="UniProtKB-SubCell"/>
</dbReference>
<dbReference type="Gene3D" id="1.20.1260.100">
    <property type="entry name" value="TspO/MBR protein"/>
    <property type="match status" value="1"/>
</dbReference>
<dbReference type="GO" id="GO:0033013">
    <property type="term" value="P:tetrapyrrole metabolic process"/>
    <property type="evidence" value="ECO:0007669"/>
    <property type="project" value="UniProtKB-ARBA"/>
</dbReference>
<dbReference type="FunFam" id="1.20.1260.100:FF:000001">
    <property type="entry name" value="translocator protein 2"/>
    <property type="match status" value="1"/>
</dbReference>
<evidence type="ECO:0000256" key="5">
    <source>
        <dbReference type="ARBA" id="ARBA00023136"/>
    </source>
</evidence>
<proteinExistence type="inferred from homology"/>
<name>A0A4Q7PIP5_9FIRM</name>